<dbReference type="Proteomes" id="UP000827092">
    <property type="component" value="Unassembled WGS sequence"/>
</dbReference>
<reference evidence="1 2" key="1">
    <citation type="journal article" date="2022" name="Nat. Ecol. Evol.">
        <title>A masculinizing supergene underlies an exaggerated male reproductive morph in a spider.</title>
        <authorList>
            <person name="Hendrickx F."/>
            <person name="De Corte Z."/>
            <person name="Sonet G."/>
            <person name="Van Belleghem S.M."/>
            <person name="Kostlbacher S."/>
            <person name="Vangestel C."/>
        </authorList>
    </citation>
    <scope>NUCLEOTIDE SEQUENCE [LARGE SCALE GENOMIC DNA]</scope>
    <source>
        <strain evidence="1">W744_W776</strain>
    </source>
</reference>
<protein>
    <recommendedName>
        <fullName evidence="3">Secreted protein</fullName>
    </recommendedName>
</protein>
<gene>
    <name evidence="1" type="ORF">JTE90_014900</name>
</gene>
<dbReference type="AlphaFoldDB" id="A0AAV6VLA4"/>
<accession>A0AAV6VLA4</accession>
<dbReference type="EMBL" id="JAFNEN010000055">
    <property type="protein sequence ID" value="KAG8197414.1"/>
    <property type="molecule type" value="Genomic_DNA"/>
</dbReference>
<name>A0AAV6VLA4_9ARAC</name>
<evidence type="ECO:0008006" key="3">
    <source>
        <dbReference type="Google" id="ProtNLM"/>
    </source>
</evidence>
<keyword evidence="2" id="KW-1185">Reference proteome</keyword>
<proteinExistence type="predicted"/>
<evidence type="ECO:0000313" key="1">
    <source>
        <dbReference type="EMBL" id="KAG8197414.1"/>
    </source>
</evidence>
<comment type="caution">
    <text evidence="1">The sequence shown here is derived from an EMBL/GenBank/DDBJ whole genome shotgun (WGS) entry which is preliminary data.</text>
</comment>
<sequence length="112" mass="12565">MCARGHAAPLGAREALCRLLLPLPLTSWPLDGKLPITEPTFVSLAPDGYDLTRPPLSPNNLRRRSTRPRDTPRCPFWRWTLAPGSVEKTSANTPTSLKRRYLPHKAHFRAVS</sequence>
<organism evidence="1 2">
    <name type="scientific">Oedothorax gibbosus</name>
    <dbReference type="NCBI Taxonomy" id="931172"/>
    <lineage>
        <taxon>Eukaryota</taxon>
        <taxon>Metazoa</taxon>
        <taxon>Ecdysozoa</taxon>
        <taxon>Arthropoda</taxon>
        <taxon>Chelicerata</taxon>
        <taxon>Arachnida</taxon>
        <taxon>Araneae</taxon>
        <taxon>Araneomorphae</taxon>
        <taxon>Entelegynae</taxon>
        <taxon>Araneoidea</taxon>
        <taxon>Linyphiidae</taxon>
        <taxon>Erigoninae</taxon>
        <taxon>Oedothorax</taxon>
    </lineage>
</organism>
<evidence type="ECO:0000313" key="2">
    <source>
        <dbReference type="Proteomes" id="UP000827092"/>
    </source>
</evidence>